<keyword evidence="2" id="KW-0238">DNA-binding</keyword>
<dbReference type="RefSeq" id="WP_203768152.1">
    <property type="nucleotide sequence ID" value="NZ_BAAAYJ010000069.1"/>
</dbReference>
<dbReference type="GO" id="GO:0006950">
    <property type="term" value="P:response to stress"/>
    <property type="evidence" value="ECO:0007669"/>
    <property type="project" value="TreeGrafter"/>
</dbReference>
<dbReference type="Proteomes" id="UP000647172">
    <property type="component" value="Unassembled WGS sequence"/>
</dbReference>
<gene>
    <name evidence="6" type="ORF">Ani05nite_25590</name>
</gene>
<dbReference type="Gene3D" id="1.10.10.10">
    <property type="entry name" value="Winged helix-like DNA-binding domain superfamily/Winged helix DNA-binding domain"/>
    <property type="match status" value="1"/>
</dbReference>
<evidence type="ECO:0000256" key="4">
    <source>
        <dbReference type="SAM" id="MobiDB-lite"/>
    </source>
</evidence>
<dbReference type="SUPFAM" id="SSF46785">
    <property type="entry name" value="Winged helix' DNA-binding domain"/>
    <property type="match status" value="1"/>
</dbReference>
<dbReference type="InterPro" id="IPR039422">
    <property type="entry name" value="MarR/SlyA-like"/>
</dbReference>
<keyword evidence="7" id="KW-1185">Reference proteome</keyword>
<protein>
    <recommendedName>
        <fullName evidence="5">HTH marR-type domain-containing protein</fullName>
    </recommendedName>
</protein>
<name>A0A919MTE4_9ACTN</name>
<evidence type="ECO:0000256" key="3">
    <source>
        <dbReference type="ARBA" id="ARBA00023163"/>
    </source>
</evidence>
<dbReference type="SMART" id="SM00347">
    <property type="entry name" value="HTH_MARR"/>
    <property type="match status" value="1"/>
</dbReference>
<dbReference type="EMBL" id="BOMQ01000028">
    <property type="protein sequence ID" value="GIE49025.1"/>
    <property type="molecule type" value="Genomic_DNA"/>
</dbReference>
<dbReference type="AlphaFoldDB" id="A0A919MTE4"/>
<evidence type="ECO:0000313" key="7">
    <source>
        <dbReference type="Proteomes" id="UP000647172"/>
    </source>
</evidence>
<dbReference type="PROSITE" id="PS01117">
    <property type="entry name" value="HTH_MARR_1"/>
    <property type="match status" value="1"/>
</dbReference>
<dbReference type="Pfam" id="PF12802">
    <property type="entry name" value="MarR_2"/>
    <property type="match status" value="1"/>
</dbReference>
<keyword evidence="3" id="KW-0804">Transcription</keyword>
<feature type="region of interest" description="Disordered" evidence="4">
    <location>
        <begin position="155"/>
        <end position="174"/>
    </location>
</feature>
<dbReference type="PANTHER" id="PTHR33164:SF43">
    <property type="entry name" value="HTH-TYPE TRANSCRIPTIONAL REPRESSOR YETL"/>
    <property type="match status" value="1"/>
</dbReference>
<dbReference type="InterPro" id="IPR036390">
    <property type="entry name" value="WH_DNA-bd_sf"/>
</dbReference>
<keyword evidence="1" id="KW-0805">Transcription regulation</keyword>
<dbReference type="InterPro" id="IPR036388">
    <property type="entry name" value="WH-like_DNA-bd_sf"/>
</dbReference>
<dbReference type="InterPro" id="IPR023187">
    <property type="entry name" value="Tscrpt_reg_MarR-type_CS"/>
</dbReference>
<evidence type="ECO:0000313" key="6">
    <source>
        <dbReference type="EMBL" id="GIE49025.1"/>
    </source>
</evidence>
<reference evidence="6" key="1">
    <citation type="submission" date="2021-01" db="EMBL/GenBank/DDBJ databases">
        <title>Whole genome shotgun sequence of Actinoplanes nipponensis NBRC 14063.</title>
        <authorList>
            <person name="Komaki H."/>
            <person name="Tamura T."/>
        </authorList>
    </citation>
    <scope>NUCLEOTIDE SEQUENCE</scope>
    <source>
        <strain evidence="6">NBRC 14063</strain>
    </source>
</reference>
<sequence>MSKRISDRPVTGGRPRPENIAVLMRDVFVLLNGRVLARLAERGHGAVRPVHSAVFEHLDDAGTTVSVLAERAEMTKQAMAELVAHLEAHGYVTREPDPADRRAKLVRPTARGREVIGIAQELVPDLEAWAGELIGADRIAALRADLGTLRTALRDGPGSLAPDQLRNVSDGGTP</sequence>
<dbReference type="PROSITE" id="PS50995">
    <property type="entry name" value="HTH_MARR_2"/>
    <property type="match status" value="1"/>
</dbReference>
<comment type="caution">
    <text evidence="6">The sequence shown here is derived from an EMBL/GenBank/DDBJ whole genome shotgun (WGS) entry which is preliminary data.</text>
</comment>
<proteinExistence type="predicted"/>
<organism evidence="6 7">
    <name type="scientific">Actinoplanes nipponensis</name>
    <dbReference type="NCBI Taxonomy" id="135950"/>
    <lineage>
        <taxon>Bacteria</taxon>
        <taxon>Bacillati</taxon>
        <taxon>Actinomycetota</taxon>
        <taxon>Actinomycetes</taxon>
        <taxon>Micromonosporales</taxon>
        <taxon>Micromonosporaceae</taxon>
        <taxon>Actinoplanes</taxon>
    </lineage>
</organism>
<evidence type="ECO:0000259" key="5">
    <source>
        <dbReference type="PROSITE" id="PS50995"/>
    </source>
</evidence>
<accession>A0A919MTE4</accession>
<dbReference type="GO" id="GO:0003677">
    <property type="term" value="F:DNA binding"/>
    <property type="evidence" value="ECO:0007669"/>
    <property type="project" value="UniProtKB-KW"/>
</dbReference>
<dbReference type="InterPro" id="IPR000835">
    <property type="entry name" value="HTH_MarR-typ"/>
</dbReference>
<dbReference type="GO" id="GO:0003700">
    <property type="term" value="F:DNA-binding transcription factor activity"/>
    <property type="evidence" value="ECO:0007669"/>
    <property type="project" value="InterPro"/>
</dbReference>
<evidence type="ECO:0000256" key="1">
    <source>
        <dbReference type="ARBA" id="ARBA00023015"/>
    </source>
</evidence>
<dbReference type="PANTHER" id="PTHR33164">
    <property type="entry name" value="TRANSCRIPTIONAL REGULATOR, MARR FAMILY"/>
    <property type="match status" value="1"/>
</dbReference>
<feature type="domain" description="HTH marR-type" evidence="5">
    <location>
        <begin position="1"/>
        <end position="151"/>
    </location>
</feature>
<evidence type="ECO:0000256" key="2">
    <source>
        <dbReference type="ARBA" id="ARBA00023125"/>
    </source>
</evidence>